<accession>A0A4R8WBC4</accession>
<keyword evidence="2 4" id="KW-0808">Transferase</keyword>
<dbReference type="Gene3D" id="3.90.1510.10">
    <property type="entry name" value="Glycerate kinase, domain 2"/>
    <property type="match status" value="1"/>
</dbReference>
<evidence type="ECO:0000313" key="5">
    <source>
        <dbReference type="EMBL" id="TFC05621.1"/>
    </source>
</evidence>
<keyword evidence="6" id="KW-1185">Reference proteome</keyword>
<proteinExistence type="inferred from homology"/>
<evidence type="ECO:0000313" key="6">
    <source>
        <dbReference type="Proteomes" id="UP000297907"/>
    </source>
</evidence>
<organism evidence="5 6">
    <name type="scientific">Cryobacterium adonitolivorans</name>
    <dbReference type="NCBI Taxonomy" id="1259189"/>
    <lineage>
        <taxon>Bacteria</taxon>
        <taxon>Bacillati</taxon>
        <taxon>Actinomycetota</taxon>
        <taxon>Actinomycetes</taxon>
        <taxon>Micrococcales</taxon>
        <taxon>Microbacteriaceae</taxon>
        <taxon>Cryobacterium</taxon>
    </lineage>
</organism>
<dbReference type="GO" id="GO:0031388">
    <property type="term" value="P:organic acid phosphorylation"/>
    <property type="evidence" value="ECO:0007669"/>
    <property type="project" value="UniProtKB-UniRule"/>
</dbReference>
<keyword evidence="3 4" id="KW-0418">Kinase</keyword>
<sequence>MKFVLAPDSFKESMTATEAVAAMKRGVLSVFPDADCVGAPMADGGEGTTEVLADALGGVVLTAPVHDALGRPVQARYGYVDSQHLAIIEIAAAAGIDLVAVADRDPKAASSYGVGELIGHALDHGATRFIVGLGGSVTNDGGAGMLEALGARLLDDAGADLPRGGAALARLHRIDLAAFDPRLAGTTVQIASDVTNPLLGATGASAVFGPQKGADPATVRRLDAALSVYAAVVAALTGTDVAVVPGAGAAGGLGAAFLAFFPAYMRRGVDVVMDAVRLADRMAGADFVFTGEGSIDSQTLNGKTPLGVAEVAAVHGVPVIAFAGRIGSGAEALYDHGFVALVPIVQGVSDLPSALVDGAANLERAVATTCRLLGMPRGPATV</sequence>
<dbReference type="PANTHER" id="PTHR21599">
    <property type="entry name" value="GLYCERATE KINASE"/>
    <property type="match status" value="1"/>
</dbReference>
<gene>
    <name evidence="5" type="ORF">E3O42_03505</name>
</gene>
<comment type="similarity">
    <text evidence="1 4">Belongs to the glycerate kinase type-1 family.</text>
</comment>
<dbReference type="Pfam" id="PF02595">
    <property type="entry name" value="Gly_kinase"/>
    <property type="match status" value="1"/>
</dbReference>
<dbReference type="Proteomes" id="UP000297907">
    <property type="component" value="Unassembled WGS sequence"/>
</dbReference>
<dbReference type="RefSeq" id="WP_134452524.1">
    <property type="nucleotide sequence ID" value="NZ_SOFL01000008.1"/>
</dbReference>
<dbReference type="InterPro" id="IPR018193">
    <property type="entry name" value="Glyc_kinase_flavodox-like_fold"/>
</dbReference>
<dbReference type="PIRSF" id="PIRSF006078">
    <property type="entry name" value="GlxK"/>
    <property type="match status" value="1"/>
</dbReference>
<dbReference type="InterPro" id="IPR018197">
    <property type="entry name" value="Glycerate_kinase_RE-like"/>
</dbReference>
<reference evidence="5 6" key="1">
    <citation type="submission" date="2019-03" db="EMBL/GenBank/DDBJ databases">
        <title>Genomics of glacier-inhabiting Cryobacterium strains.</title>
        <authorList>
            <person name="Liu Q."/>
            <person name="Xin Y.-H."/>
        </authorList>
    </citation>
    <scope>NUCLEOTIDE SEQUENCE [LARGE SCALE GENOMIC DNA]</scope>
    <source>
        <strain evidence="5 6">RHLS22-1</strain>
    </source>
</reference>
<protein>
    <submittedName>
        <fullName evidence="5">Glycerate kinase</fullName>
    </submittedName>
</protein>
<evidence type="ECO:0000256" key="4">
    <source>
        <dbReference type="PIRNR" id="PIRNR006078"/>
    </source>
</evidence>
<dbReference type="EMBL" id="SOFL01000008">
    <property type="protein sequence ID" value="TFC05621.1"/>
    <property type="molecule type" value="Genomic_DNA"/>
</dbReference>
<dbReference type="OrthoDB" id="9774290at2"/>
<name>A0A4R8WBC4_9MICO</name>
<dbReference type="InterPro" id="IPR036129">
    <property type="entry name" value="Glycerate_kinase_sf"/>
</dbReference>
<evidence type="ECO:0000256" key="1">
    <source>
        <dbReference type="ARBA" id="ARBA00006284"/>
    </source>
</evidence>
<comment type="caution">
    <text evidence="5">The sequence shown here is derived from an EMBL/GenBank/DDBJ whole genome shotgun (WGS) entry which is preliminary data.</text>
</comment>
<dbReference type="Gene3D" id="3.40.50.10350">
    <property type="entry name" value="Glycerate kinase, domain 1"/>
    <property type="match status" value="1"/>
</dbReference>
<dbReference type="NCBIfam" id="TIGR00045">
    <property type="entry name" value="glycerate kinase"/>
    <property type="match status" value="1"/>
</dbReference>
<dbReference type="GO" id="GO:0008887">
    <property type="term" value="F:glycerate kinase activity"/>
    <property type="evidence" value="ECO:0007669"/>
    <property type="project" value="UniProtKB-UniRule"/>
</dbReference>
<evidence type="ECO:0000256" key="2">
    <source>
        <dbReference type="ARBA" id="ARBA00022679"/>
    </source>
</evidence>
<dbReference type="InterPro" id="IPR004381">
    <property type="entry name" value="Glycerate_kinase"/>
</dbReference>
<evidence type="ECO:0000256" key="3">
    <source>
        <dbReference type="ARBA" id="ARBA00022777"/>
    </source>
</evidence>
<dbReference type="PANTHER" id="PTHR21599:SF0">
    <property type="entry name" value="GLYCERATE KINASE"/>
    <property type="match status" value="1"/>
</dbReference>
<dbReference type="SUPFAM" id="SSF110738">
    <property type="entry name" value="Glycerate kinase I"/>
    <property type="match status" value="1"/>
</dbReference>
<dbReference type="AlphaFoldDB" id="A0A4R8WBC4"/>